<evidence type="ECO:0000256" key="4">
    <source>
        <dbReference type="ARBA" id="ARBA00047303"/>
    </source>
</evidence>
<evidence type="ECO:0000256" key="2">
    <source>
        <dbReference type="ARBA" id="ARBA00044677"/>
    </source>
</evidence>
<proteinExistence type="predicted"/>
<dbReference type="InterPro" id="IPR044917">
    <property type="entry name" value="PRIMPOL"/>
</dbReference>
<organism evidence="5 6">
    <name type="scientific">Linnemannia gamsii</name>
    <dbReference type="NCBI Taxonomy" id="64522"/>
    <lineage>
        <taxon>Eukaryota</taxon>
        <taxon>Fungi</taxon>
        <taxon>Fungi incertae sedis</taxon>
        <taxon>Mucoromycota</taxon>
        <taxon>Mortierellomycotina</taxon>
        <taxon>Mortierellomycetes</taxon>
        <taxon>Mortierellales</taxon>
        <taxon>Mortierellaceae</taxon>
        <taxon>Linnemannia</taxon>
    </lineage>
</organism>
<name>A0ABQ7JVP8_9FUNG</name>
<dbReference type="EMBL" id="JAAAIM010000609">
    <property type="protein sequence ID" value="KAG0286032.1"/>
    <property type="molecule type" value="Genomic_DNA"/>
</dbReference>
<evidence type="ECO:0000313" key="5">
    <source>
        <dbReference type="EMBL" id="KAG0286032.1"/>
    </source>
</evidence>
<keyword evidence="6" id="KW-1185">Reference proteome</keyword>
<dbReference type="PANTHER" id="PTHR31399">
    <property type="entry name" value="DNA-DIRECTED PRIMASE / POLYMERASE PROTEIN"/>
    <property type="match status" value="1"/>
</dbReference>
<dbReference type="Proteomes" id="UP001194696">
    <property type="component" value="Unassembled WGS sequence"/>
</dbReference>
<evidence type="ECO:0000256" key="3">
    <source>
        <dbReference type="ARBA" id="ARBA00044768"/>
    </source>
</evidence>
<accession>A0ABQ7JVP8</accession>
<dbReference type="PANTHER" id="PTHR31399:SF0">
    <property type="entry name" value="DNA-DIRECTED PRIMASE_POLYMERASE PROTEIN"/>
    <property type="match status" value="1"/>
</dbReference>
<comment type="catalytic activity">
    <reaction evidence="2">
        <text>ssDNA + n NTP = ssDNA/pppN(pN)n-1 hybrid + (n-1) diphosphate.</text>
        <dbReference type="EC" id="2.7.7.102"/>
    </reaction>
</comment>
<comment type="caution">
    <text evidence="5">The sequence shown here is derived from an EMBL/GenBank/DDBJ whole genome shotgun (WGS) entry which is preliminary data.</text>
</comment>
<gene>
    <name evidence="5" type="ORF">BGZ96_009819</name>
</gene>
<comment type="catalytic activity">
    <reaction evidence="4">
        <text>DNA(n) + a 2'-deoxyribonucleoside 5'-triphosphate = DNA(n+1) + diphosphate</text>
        <dbReference type="Rhea" id="RHEA:22508"/>
        <dbReference type="Rhea" id="RHEA-COMP:17339"/>
        <dbReference type="Rhea" id="RHEA-COMP:17340"/>
        <dbReference type="ChEBI" id="CHEBI:33019"/>
        <dbReference type="ChEBI" id="CHEBI:61560"/>
        <dbReference type="ChEBI" id="CHEBI:173112"/>
        <dbReference type="EC" id="2.7.7.7"/>
    </reaction>
    <physiologicalReaction direction="left-to-right" evidence="4">
        <dbReference type="Rhea" id="RHEA:22509"/>
    </physiologicalReaction>
</comment>
<evidence type="ECO:0000313" key="6">
    <source>
        <dbReference type="Proteomes" id="UP001194696"/>
    </source>
</evidence>
<reference evidence="5 6" key="1">
    <citation type="journal article" date="2020" name="Fungal Divers.">
        <title>Resolving the Mortierellaceae phylogeny through synthesis of multi-gene phylogenetics and phylogenomics.</title>
        <authorList>
            <person name="Vandepol N."/>
            <person name="Liber J."/>
            <person name="Desiro A."/>
            <person name="Na H."/>
            <person name="Kennedy M."/>
            <person name="Barry K."/>
            <person name="Grigoriev I.V."/>
            <person name="Miller A.N."/>
            <person name="O'Donnell K."/>
            <person name="Stajich J.E."/>
            <person name="Bonito G."/>
        </authorList>
    </citation>
    <scope>NUCLEOTIDE SEQUENCE [LARGE SCALE GENOMIC DNA]</scope>
    <source>
        <strain evidence="5 6">AD045</strain>
    </source>
</reference>
<sequence length="433" mass="50188">MVLLMYYKDQPKGPQDRCHERGDELAHEFFVAIDVPSSKEYASYKDSSVFLDVYDSVPEVERCFFEQIREGKACKEYYDIDWTLASSADEGEIKKLEQQVFTAFLRVRNQHAPEFALDNEHCRVLSSSNSEKLSLHIVIPTMVFENNNRHMKAFILRFQETWKSALCDKDDAALLKRIDKGVYSKNRNMRILGSHKFLDPTRPLQRAEWHVPSMLAEDEEFLITAIEPDSINITRDLQEVAVERAPSTVTRKTREAIQSCLPKFFDIPECIGLLVPYLNQKDVSSFARTSREKHRVWTPSLYRTLIVIYNHPFKLFRSISALHALVRNIQHVRNLTIEIDELGYYYNCVLDFEEMHSRFMSTHSARPAWLPPPDIRTCLIVALPPMTCLSRLNLSLRISGNYPYTMPTVNDPRTTLGQPCWFISLNPGLIDLT</sequence>
<protein>
    <recommendedName>
        <fullName evidence="1">DNA-directed primase/polymerase protein</fullName>
        <ecNumber evidence="3">2.7.7.102</ecNumber>
    </recommendedName>
</protein>
<dbReference type="EC" id="2.7.7.102" evidence="3"/>
<evidence type="ECO:0000256" key="1">
    <source>
        <dbReference type="ARBA" id="ARBA00026139"/>
    </source>
</evidence>